<feature type="transmembrane region" description="Helical" evidence="1">
    <location>
        <begin position="7"/>
        <end position="24"/>
    </location>
</feature>
<keyword evidence="1" id="KW-1133">Transmembrane helix</keyword>
<dbReference type="EMBL" id="BAAAGS010000077">
    <property type="protein sequence ID" value="GAA0558250.1"/>
    <property type="molecule type" value="Genomic_DNA"/>
</dbReference>
<evidence type="ECO:0000256" key="1">
    <source>
        <dbReference type="SAM" id="Phobius"/>
    </source>
</evidence>
<protein>
    <submittedName>
        <fullName evidence="2">MFS transporter</fullName>
    </submittedName>
</protein>
<organism evidence="2 3">
    <name type="scientific">Saccharopolyspora erythraea</name>
    <name type="common">Streptomyces erythraeus</name>
    <dbReference type="NCBI Taxonomy" id="1836"/>
    <lineage>
        <taxon>Bacteria</taxon>
        <taxon>Bacillati</taxon>
        <taxon>Actinomycetota</taxon>
        <taxon>Actinomycetes</taxon>
        <taxon>Pseudonocardiales</taxon>
        <taxon>Pseudonocardiaceae</taxon>
        <taxon>Saccharopolyspora</taxon>
    </lineage>
</organism>
<dbReference type="Pfam" id="PF07690">
    <property type="entry name" value="MFS_1"/>
    <property type="match status" value="1"/>
</dbReference>
<dbReference type="InterPro" id="IPR036259">
    <property type="entry name" value="MFS_trans_sf"/>
</dbReference>
<keyword evidence="3" id="KW-1185">Reference proteome</keyword>
<evidence type="ECO:0000313" key="2">
    <source>
        <dbReference type="EMBL" id="GAA0558250.1"/>
    </source>
</evidence>
<feature type="transmembrane region" description="Helical" evidence="1">
    <location>
        <begin position="79"/>
        <end position="97"/>
    </location>
</feature>
<name>A0ABN1E3E4_SACER</name>
<dbReference type="Gene3D" id="1.20.1250.20">
    <property type="entry name" value="MFS general substrate transporter like domains"/>
    <property type="match status" value="1"/>
</dbReference>
<dbReference type="SUPFAM" id="SSF103473">
    <property type="entry name" value="MFS general substrate transporter"/>
    <property type="match status" value="1"/>
</dbReference>
<evidence type="ECO:0000313" key="3">
    <source>
        <dbReference type="Proteomes" id="UP001500729"/>
    </source>
</evidence>
<keyword evidence="1" id="KW-0812">Transmembrane</keyword>
<keyword evidence="1" id="KW-0472">Membrane</keyword>
<dbReference type="PANTHER" id="PTHR23542:SF1">
    <property type="entry name" value="MAJOR FACILITATOR SUPERFAMILY (MFS) PROFILE DOMAIN-CONTAINING PROTEIN"/>
    <property type="match status" value="1"/>
</dbReference>
<gene>
    <name evidence="2" type="ORF">GCM10009533_64650</name>
</gene>
<comment type="caution">
    <text evidence="2">The sequence shown here is derived from an EMBL/GenBank/DDBJ whole genome shotgun (WGS) entry which is preliminary data.</text>
</comment>
<dbReference type="InterPro" id="IPR011701">
    <property type="entry name" value="MFS"/>
</dbReference>
<reference evidence="2 3" key="1">
    <citation type="journal article" date="2019" name="Int. J. Syst. Evol. Microbiol.">
        <title>The Global Catalogue of Microorganisms (GCM) 10K type strain sequencing project: providing services to taxonomists for standard genome sequencing and annotation.</title>
        <authorList>
            <consortium name="The Broad Institute Genomics Platform"/>
            <consortium name="The Broad Institute Genome Sequencing Center for Infectious Disease"/>
            <person name="Wu L."/>
            <person name="Ma J."/>
        </authorList>
    </citation>
    <scope>NUCLEOTIDE SEQUENCE [LARGE SCALE GENOMIC DNA]</scope>
    <source>
        <strain evidence="2 3">JCM 10303</strain>
    </source>
</reference>
<feature type="transmembrane region" description="Helical" evidence="1">
    <location>
        <begin position="256"/>
        <end position="277"/>
    </location>
</feature>
<feature type="transmembrane region" description="Helical" evidence="1">
    <location>
        <begin position="312"/>
        <end position="336"/>
    </location>
</feature>
<accession>A0ABN1E3E4</accession>
<feature type="transmembrane region" description="Helical" evidence="1">
    <location>
        <begin position="109"/>
        <end position="126"/>
    </location>
</feature>
<feature type="transmembrane region" description="Helical" evidence="1">
    <location>
        <begin position="374"/>
        <end position="395"/>
    </location>
</feature>
<sequence>MLRPYRLLAAVPNATSLMVCSLLGRLHMPAIAMVMSFLIADWTGSYAAGGVLGAALTIGQGIAGPLRGRAADRSSAPKLLLVSGALYGLGLVVIALLARQDGPLDPALWWVLLPLCVLTGLAHPPVTQVGRAIWPRISRGPAREAAYAVEATMQELLFVVTPVLAASAVAFWNPVVATLLCAVASAVGPAVFAAALWRAGLRDAPIRAEGDGGGASLFRLPGFVPMLAFSALIVGGLVSVDLVLVGWSRERETPELAGVLAAVWAVGSLVGGLLMGGVTGRPRLWLRALLAALGLVALVPALPPVAEPASPWLVGLILFAGGTAIAPTLAAVNGRLAEIAPDERRSEAFGWFSTATTAGVAVASPVAGSMLDTAGPAAAAAAAGAAALLSVSLVARHSVRGSRIPRVAEETAPT</sequence>
<feature type="transmembrane region" description="Helical" evidence="1">
    <location>
        <begin position="175"/>
        <end position="197"/>
    </location>
</feature>
<dbReference type="Proteomes" id="UP001500729">
    <property type="component" value="Unassembled WGS sequence"/>
</dbReference>
<feature type="transmembrane region" description="Helical" evidence="1">
    <location>
        <begin position="348"/>
        <end position="368"/>
    </location>
</feature>
<feature type="transmembrane region" description="Helical" evidence="1">
    <location>
        <begin position="284"/>
        <end position="306"/>
    </location>
</feature>
<feature type="transmembrane region" description="Helical" evidence="1">
    <location>
        <begin position="218"/>
        <end position="244"/>
    </location>
</feature>
<feature type="transmembrane region" description="Helical" evidence="1">
    <location>
        <begin position="30"/>
        <end position="58"/>
    </location>
</feature>
<dbReference type="PANTHER" id="PTHR23542">
    <property type="match status" value="1"/>
</dbReference>
<proteinExistence type="predicted"/>
<feature type="transmembrane region" description="Helical" evidence="1">
    <location>
        <begin position="147"/>
        <end position="169"/>
    </location>
</feature>
<dbReference type="RefSeq" id="WP_009949961.1">
    <property type="nucleotide sequence ID" value="NZ_BAAAGS010000077.1"/>
</dbReference>